<gene>
    <name evidence="3" type="ORF">OE104_04200</name>
</gene>
<feature type="region of interest" description="Disordered" evidence="1">
    <location>
        <begin position="1"/>
        <end position="44"/>
    </location>
</feature>
<keyword evidence="2" id="KW-1133">Transmembrane helix</keyword>
<dbReference type="KEGG" id="faf:OE104_04200"/>
<keyword evidence="2" id="KW-0812">Transmembrane</keyword>
<evidence type="ECO:0000256" key="2">
    <source>
        <dbReference type="SAM" id="Phobius"/>
    </source>
</evidence>
<evidence type="ECO:0000313" key="4">
    <source>
        <dbReference type="Proteomes" id="UP001164718"/>
    </source>
</evidence>
<accession>A0A9E8RYD9</accession>
<name>A0A9E8RYD9_9BACI</name>
<evidence type="ECO:0000313" key="3">
    <source>
        <dbReference type="EMBL" id="WAA10532.1"/>
    </source>
</evidence>
<sequence length="100" mass="11748">MPDQTEQGRKDMDGEQLEGFASHLPSRSEYHKKKKQVGRRRRKKKRIKYPIIKLLVGIFLLLPIIIASIIFYLQEISKDSPVIPDENNPVFDHVEFEDDK</sequence>
<keyword evidence="4" id="KW-1185">Reference proteome</keyword>
<reference evidence="3" key="1">
    <citation type="submission" date="2022-09" db="EMBL/GenBank/DDBJ databases">
        <title>Complete Genomes of Fervidibacillus albus and Fervidibacillus halotolerans isolated from tidal flat sediments.</title>
        <authorList>
            <person name="Kwon K.K."/>
            <person name="Yang S.-H."/>
            <person name="Park M.J."/>
            <person name="Oh H.-M."/>
        </authorList>
    </citation>
    <scope>NUCLEOTIDE SEQUENCE</scope>
    <source>
        <strain evidence="3">MEBiC13591</strain>
    </source>
</reference>
<feature type="compositionally biased region" description="Basic residues" evidence="1">
    <location>
        <begin position="30"/>
        <end position="44"/>
    </location>
</feature>
<keyword evidence="2" id="KW-0472">Membrane</keyword>
<dbReference type="EMBL" id="CP106878">
    <property type="protein sequence ID" value="WAA10532.1"/>
    <property type="molecule type" value="Genomic_DNA"/>
</dbReference>
<dbReference type="AlphaFoldDB" id="A0A9E8RYD9"/>
<dbReference type="Proteomes" id="UP001164718">
    <property type="component" value="Chromosome"/>
</dbReference>
<proteinExistence type="predicted"/>
<dbReference type="RefSeq" id="WP_275418323.1">
    <property type="nucleotide sequence ID" value="NZ_CP106878.1"/>
</dbReference>
<feature type="transmembrane region" description="Helical" evidence="2">
    <location>
        <begin position="51"/>
        <end position="73"/>
    </location>
</feature>
<feature type="compositionally biased region" description="Basic and acidic residues" evidence="1">
    <location>
        <begin position="1"/>
        <end position="13"/>
    </location>
</feature>
<protein>
    <submittedName>
        <fullName evidence="3">Uncharacterized protein</fullName>
    </submittedName>
</protein>
<evidence type="ECO:0000256" key="1">
    <source>
        <dbReference type="SAM" id="MobiDB-lite"/>
    </source>
</evidence>
<organism evidence="3 4">
    <name type="scientific">Fervidibacillus albus</name>
    <dbReference type="NCBI Taxonomy" id="2980026"/>
    <lineage>
        <taxon>Bacteria</taxon>
        <taxon>Bacillati</taxon>
        <taxon>Bacillota</taxon>
        <taxon>Bacilli</taxon>
        <taxon>Bacillales</taxon>
        <taxon>Bacillaceae</taxon>
        <taxon>Fervidibacillus</taxon>
    </lineage>
</organism>